<sequence>MMRNRGRPVAALVLSLALVWPILTPPAAQAAPPPPPLAATPPMGFNNWNAFGCDVNETLIKETADVLVSSGLKDAGYQYVNIDDCWSLRERGPDGRLVPDPAKFPSGIEGVADYVHSKGLKLGIYGDAGTKTCAGYPGSLGHEELDAQTWADWGVDYLKYDNCNNQSDGSQEDYVRRYTAMRQALDRTGRTIVYSICEWGTSQPWTWAKGIGHLWRTTGDISDNWASLRSIIRQNAPLAPYAGPGHWNDPDMLEIGNGGMTATEYRTHMSMWAMMAAPLIIGTDLRTASAETMAILGNRELIAIDQDRLGVQGAVVSDENGLMVLDKPLAGGDRAIALYNSTDTLATVGVATGETGLRRAGAYRLTDVWTGATTQVRSTISAGVPAHGTVVYRVRPLRDPATVAPAVAVGAGLGTVVPGPTSDTTPPTTGPASADGATPATAASEPAGDDTPATAGPEPAGGGALTTTVTNRGVGAIRDLSVAAEVPAGWTAAPATPARRARLATDATLETTWQIGVPADTPAGRYPIDVTASYRWGPRQRAATTSSQIIAVVVTAPEDGRRHLSTISPVTSANATGPVEADQSNGGPLENDGNLITIAGQVHTRGLGTTTGSELRYYLGGRCSRLVTDVGIDDEAAGGPATFTVYADDTAAAASGPVAAGEAPKTLTADLTGAAWLRLVAESAATGTHADWATPVLTCGGVPDDSPVLPESRTLFSFETGTEGFTIANPGDGGTVAQSPLFHTEGANGLKVSTPVAGNWFGRPLSTPLDLSGATMLRFDLKAGDVGTVGEIAVQVGEGFSWCQGGLWTWTNPHSSKTVTERFDQLSCPAGVTLDRSDVRAVWVFLNTGGEVLIDNVRAE</sequence>
<keyword evidence="4 10" id="KW-0732">Signal</keyword>
<proteinExistence type="inferred from homology"/>
<dbReference type="SMART" id="SM00776">
    <property type="entry name" value="NPCBM"/>
    <property type="match status" value="1"/>
</dbReference>
<dbReference type="GO" id="GO:0016052">
    <property type="term" value="P:carbohydrate catabolic process"/>
    <property type="evidence" value="ECO:0007669"/>
    <property type="project" value="UniProtKB-ARBA"/>
</dbReference>
<dbReference type="InterPro" id="IPR008979">
    <property type="entry name" value="Galactose-bd-like_sf"/>
</dbReference>
<dbReference type="PANTHER" id="PTHR11452:SF75">
    <property type="entry name" value="ALPHA-GALACTOSIDASE MEL1"/>
    <property type="match status" value="1"/>
</dbReference>
<organism evidence="12 13">
    <name type="scientific">Nonomuraea thailandensis</name>
    <dbReference type="NCBI Taxonomy" id="1188745"/>
    <lineage>
        <taxon>Bacteria</taxon>
        <taxon>Bacillati</taxon>
        <taxon>Actinomycetota</taxon>
        <taxon>Actinomycetes</taxon>
        <taxon>Streptosporangiales</taxon>
        <taxon>Streptosporangiaceae</taxon>
        <taxon>Nonomuraea</taxon>
    </lineage>
</organism>
<dbReference type="Gene3D" id="2.60.120.260">
    <property type="entry name" value="Galactose-binding domain-like"/>
    <property type="match status" value="1"/>
</dbReference>
<keyword evidence="6 8" id="KW-1015">Disulfide bond</keyword>
<evidence type="ECO:0000256" key="2">
    <source>
        <dbReference type="ARBA" id="ARBA00009743"/>
    </source>
</evidence>
<dbReference type="RefSeq" id="WP_253748106.1">
    <property type="nucleotide sequence ID" value="NZ_BAABKA010000066.1"/>
</dbReference>
<dbReference type="SUPFAM" id="SSF51011">
    <property type="entry name" value="Glycosyl hydrolase domain"/>
    <property type="match status" value="1"/>
</dbReference>
<evidence type="ECO:0000256" key="6">
    <source>
        <dbReference type="ARBA" id="ARBA00023157"/>
    </source>
</evidence>
<keyword evidence="5 8" id="KW-0378">Hydrolase</keyword>
<dbReference type="Proteomes" id="UP001139648">
    <property type="component" value="Unassembled WGS sequence"/>
</dbReference>
<dbReference type="InterPro" id="IPR038637">
    <property type="entry name" value="NPCBM_sf"/>
</dbReference>
<evidence type="ECO:0000256" key="1">
    <source>
        <dbReference type="ARBA" id="ARBA00001255"/>
    </source>
</evidence>
<evidence type="ECO:0000256" key="5">
    <source>
        <dbReference type="ARBA" id="ARBA00022801"/>
    </source>
</evidence>
<accession>A0A9X2GSY9</accession>
<evidence type="ECO:0000313" key="12">
    <source>
        <dbReference type="EMBL" id="MCP2360303.1"/>
    </source>
</evidence>
<feature type="signal peptide" evidence="10">
    <location>
        <begin position="1"/>
        <end position="30"/>
    </location>
</feature>
<feature type="chain" id="PRO_5040764186" description="Alpha-galactosidase" evidence="10">
    <location>
        <begin position="31"/>
        <end position="860"/>
    </location>
</feature>
<dbReference type="Gene3D" id="2.60.120.1060">
    <property type="entry name" value="NPCBM/NEW2 domain"/>
    <property type="match status" value="1"/>
</dbReference>
<comment type="similarity">
    <text evidence="2 8">Belongs to the glycosyl hydrolase 27 family.</text>
</comment>
<dbReference type="FunFam" id="3.20.20.70:FF:000202">
    <property type="entry name" value="Alpha-galactosidase"/>
    <property type="match status" value="1"/>
</dbReference>
<feature type="region of interest" description="Disordered" evidence="9">
    <location>
        <begin position="412"/>
        <end position="468"/>
    </location>
</feature>
<dbReference type="InterPro" id="IPR013780">
    <property type="entry name" value="Glyco_hydro_b"/>
</dbReference>
<dbReference type="InterPro" id="IPR013785">
    <property type="entry name" value="Aldolase_TIM"/>
</dbReference>
<dbReference type="PANTHER" id="PTHR11452">
    <property type="entry name" value="ALPHA-GALACTOSIDASE/ALPHA-N-ACETYLGALACTOSAMINIDASE"/>
    <property type="match status" value="1"/>
</dbReference>
<evidence type="ECO:0000256" key="8">
    <source>
        <dbReference type="RuleBase" id="RU361168"/>
    </source>
</evidence>
<comment type="catalytic activity">
    <reaction evidence="1 8">
        <text>Hydrolysis of terminal, non-reducing alpha-D-galactose residues in alpha-D-galactosides, including galactose oligosaccharides, galactomannans and galactolipids.</text>
        <dbReference type="EC" id="3.2.1.22"/>
    </reaction>
</comment>
<dbReference type="Pfam" id="PF10633">
    <property type="entry name" value="NPCBM_assoc"/>
    <property type="match status" value="1"/>
</dbReference>
<dbReference type="SUPFAM" id="SSF49785">
    <property type="entry name" value="Galactose-binding domain-like"/>
    <property type="match status" value="2"/>
</dbReference>
<comment type="caution">
    <text evidence="12">The sequence shown here is derived from an EMBL/GenBank/DDBJ whole genome shotgun (WGS) entry which is preliminary data.</text>
</comment>
<dbReference type="GO" id="GO:0004557">
    <property type="term" value="F:alpha-galactosidase activity"/>
    <property type="evidence" value="ECO:0007669"/>
    <property type="project" value="UniProtKB-EC"/>
</dbReference>
<dbReference type="Gene3D" id="2.60.40.1180">
    <property type="entry name" value="Golgi alpha-mannosidase II"/>
    <property type="match status" value="1"/>
</dbReference>
<dbReference type="InterPro" id="IPR017853">
    <property type="entry name" value="GH"/>
</dbReference>
<name>A0A9X2GSY9_9ACTN</name>
<dbReference type="Gene3D" id="3.20.20.70">
    <property type="entry name" value="Aldolase class I"/>
    <property type="match status" value="1"/>
</dbReference>
<dbReference type="SUPFAM" id="SSF51445">
    <property type="entry name" value="(Trans)glycosidases"/>
    <property type="match status" value="1"/>
</dbReference>
<dbReference type="Pfam" id="PF08305">
    <property type="entry name" value="NPCBM"/>
    <property type="match status" value="1"/>
</dbReference>
<protein>
    <recommendedName>
        <fullName evidence="3 8">Alpha-galactosidase</fullName>
        <ecNumber evidence="3 8">3.2.1.22</ecNumber>
    </recommendedName>
    <alternativeName>
        <fullName evidence="8">Melibiase</fullName>
    </alternativeName>
</protein>
<keyword evidence="13" id="KW-1185">Reference proteome</keyword>
<dbReference type="EMBL" id="JAMZEB010000002">
    <property type="protein sequence ID" value="MCP2360303.1"/>
    <property type="molecule type" value="Genomic_DNA"/>
</dbReference>
<dbReference type="Pfam" id="PF16499">
    <property type="entry name" value="Melibiase_2"/>
    <property type="match status" value="1"/>
</dbReference>
<evidence type="ECO:0000256" key="7">
    <source>
        <dbReference type="ARBA" id="ARBA00023295"/>
    </source>
</evidence>
<gene>
    <name evidence="12" type="ORF">HD597_007323</name>
</gene>
<dbReference type="InterPro" id="IPR018905">
    <property type="entry name" value="A-galactase_NEW3"/>
</dbReference>
<evidence type="ECO:0000259" key="11">
    <source>
        <dbReference type="SMART" id="SM00776"/>
    </source>
</evidence>
<dbReference type="InterPro" id="IPR013222">
    <property type="entry name" value="Glyco_hyd_98_carb-bd"/>
</dbReference>
<reference evidence="12" key="1">
    <citation type="submission" date="2022-06" db="EMBL/GenBank/DDBJ databases">
        <title>Sequencing the genomes of 1000 actinobacteria strains.</title>
        <authorList>
            <person name="Klenk H.-P."/>
        </authorList>
    </citation>
    <scope>NUCLEOTIDE SEQUENCE</scope>
    <source>
        <strain evidence="12">DSM 46694</strain>
    </source>
</reference>
<dbReference type="EC" id="3.2.1.22" evidence="3 8"/>
<dbReference type="Pfam" id="PF17801">
    <property type="entry name" value="Melibiase_C"/>
    <property type="match status" value="1"/>
</dbReference>
<dbReference type="InterPro" id="IPR002241">
    <property type="entry name" value="Glyco_hydro_27"/>
</dbReference>
<keyword evidence="7 8" id="KW-0326">Glycosidase</keyword>
<dbReference type="InterPro" id="IPR041233">
    <property type="entry name" value="Melibiase_C"/>
</dbReference>
<dbReference type="AlphaFoldDB" id="A0A9X2GSY9"/>
<evidence type="ECO:0000256" key="9">
    <source>
        <dbReference type="SAM" id="MobiDB-lite"/>
    </source>
</evidence>
<dbReference type="CDD" id="cd14792">
    <property type="entry name" value="GH27"/>
    <property type="match status" value="1"/>
</dbReference>
<dbReference type="PRINTS" id="PR00740">
    <property type="entry name" value="GLHYDRLASE27"/>
</dbReference>
<evidence type="ECO:0000256" key="4">
    <source>
        <dbReference type="ARBA" id="ARBA00022729"/>
    </source>
</evidence>
<feature type="compositionally biased region" description="Low complexity" evidence="9">
    <location>
        <begin position="412"/>
        <end position="443"/>
    </location>
</feature>
<evidence type="ECO:0000256" key="10">
    <source>
        <dbReference type="SAM" id="SignalP"/>
    </source>
</evidence>
<evidence type="ECO:0000313" key="13">
    <source>
        <dbReference type="Proteomes" id="UP001139648"/>
    </source>
</evidence>
<feature type="domain" description="Glycosyl hydrolase family 98 putative carbohydrate-binding module" evidence="11">
    <location>
        <begin position="558"/>
        <end position="699"/>
    </location>
</feature>
<evidence type="ECO:0000256" key="3">
    <source>
        <dbReference type="ARBA" id="ARBA00012755"/>
    </source>
</evidence>